<reference evidence="1" key="1">
    <citation type="submission" date="2014-09" db="EMBL/GenBank/DDBJ databases">
        <authorList>
            <person name="Magalhaes I.L.F."/>
            <person name="Oliveira U."/>
            <person name="Santos F.R."/>
            <person name="Vidigal T.H.D.A."/>
            <person name="Brescovit A.D."/>
            <person name="Santos A.J."/>
        </authorList>
    </citation>
    <scope>NUCLEOTIDE SEQUENCE</scope>
    <source>
        <tissue evidence="1">Shoot tissue taken approximately 20 cm above the soil surface</tissue>
    </source>
</reference>
<reference evidence="1" key="2">
    <citation type="journal article" date="2015" name="Data Brief">
        <title>Shoot transcriptome of the giant reed, Arundo donax.</title>
        <authorList>
            <person name="Barrero R.A."/>
            <person name="Guerrero F.D."/>
            <person name="Moolhuijzen P."/>
            <person name="Goolsby J.A."/>
            <person name="Tidwell J."/>
            <person name="Bellgard S.E."/>
            <person name="Bellgard M.I."/>
        </authorList>
    </citation>
    <scope>NUCLEOTIDE SEQUENCE</scope>
    <source>
        <tissue evidence="1">Shoot tissue taken approximately 20 cm above the soil surface</tissue>
    </source>
</reference>
<protein>
    <submittedName>
        <fullName evidence="1">Uncharacterized protein</fullName>
    </submittedName>
</protein>
<proteinExistence type="predicted"/>
<name>A0A0A9AWH3_ARUDO</name>
<sequence length="42" mass="4767">MLERCECPHSLFRPLKSIFLEQTCQGSSKDAIILDKMPIIAC</sequence>
<dbReference type="AlphaFoldDB" id="A0A0A9AWH3"/>
<organism evidence="1">
    <name type="scientific">Arundo donax</name>
    <name type="common">Giant reed</name>
    <name type="synonym">Donax arundinaceus</name>
    <dbReference type="NCBI Taxonomy" id="35708"/>
    <lineage>
        <taxon>Eukaryota</taxon>
        <taxon>Viridiplantae</taxon>
        <taxon>Streptophyta</taxon>
        <taxon>Embryophyta</taxon>
        <taxon>Tracheophyta</taxon>
        <taxon>Spermatophyta</taxon>
        <taxon>Magnoliopsida</taxon>
        <taxon>Liliopsida</taxon>
        <taxon>Poales</taxon>
        <taxon>Poaceae</taxon>
        <taxon>PACMAD clade</taxon>
        <taxon>Arundinoideae</taxon>
        <taxon>Arundineae</taxon>
        <taxon>Arundo</taxon>
    </lineage>
</organism>
<dbReference type="EMBL" id="GBRH01242414">
    <property type="protein sequence ID" value="JAD55481.1"/>
    <property type="molecule type" value="Transcribed_RNA"/>
</dbReference>
<accession>A0A0A9AWH3</accession>
<evidence type="ECO:0000313" key="1">
    <source>
        <dbReference type="EMBL" id="JAD55481.1"/>
    </source>
</evidence>